<protein>
    <submittedName>
        <fullName evidence="2">Uncharacterized protein</fullName>
    </submittedName>
</protein>
<reference evidence="2" key="1">
    <citation type="submission" date="2018-05" db="EMBL/GenBank/DDBJ databases">
        <authorList>
            <person name="Lanie J.A."/>
            <person name="Ng W.-L."/>
            <person name="Kazmierczak K.M."/>
            <person name="Andrzejewski T.M."/>
            <person name="Davidsen T.M."/>
            <person name="Wayne K.J."/>
            <person name="Tettelin H."/>
            <person name="Glass J.I."/>
            <person name="Rusch D."/>
            <person name="Podicherti R."/>
            <person name="Tsui H.-C.T."/>
            <person name="Winkler M.E."/>
        </authorList>
    </citation>
    <scope>NUCLEOTIDE SEQUENCE</scope>
</reference>
<name>A0A382RMT8_9ZZZZ</name>
<gene>
    <name evidence="2" type="ORF">METZ01_LOCUS351142</name>
</gene>
<proteinExistence type="predicted"/>
<feature type="region of interest" description="Disordered" evidence="1">
    <location>
        <begin position="1"/>
        <end position="22"/>
    </location>
</feature>
<organism evidence="2">
    <name type="scientific">marine metagenome</name>
    <dbReference type="NCBI Taxonomy" id="408172"/>
    <lineage>
        <taxon>unclassified sequences</taxon>
        <taxon>metagenomes</taxon>
        <taxon>ecological metagenomes</taxon>
    </lineage>
</organism>
<accession>A0A382RMT8</accession>
<feature type="non-terminal residue" evidence="2">
    <location>
        <position position="1"/>
    </location>
</feature>
<dbReference type="EMBL" id="UINC01122464">
    <property type="protein sequence ID" value="SVC98288.1"/>
    <property type="molecule type" value="Genomic_DNA"/>
</dbReference>
<sequence>HVRALSEQTVTQGPEKAKDPVH</sequence>
<evidence type="ECO:0000313" key="2">
    <source>
        <dbReference type="EMBL" id="SVC98288.1"/>
    </source>
</evidence>
<dbReference type="AlphaFoldDB" id="A0A382RMT8"/>
<evidence type="ECO:0000256" key="1">
    <source>
        <dbReference type="SAM" id="MobiDB-lite"/>
    </source>
</evidence>
<feature type="compositionally biased region" description="Polar residues" evidence="1">
    <location>
        <begin position="1"/>
        <end position="12"/>
    </location>
</feature>